<accession>A0ACB8L1Z2</accession>
<sequence>MGTFLLNDTRHRHWIEDDRFTTCVSYNESTKFSYHGINLDEEAVSSVLPVVMLQVSLAFSISQILYILLRPLKQPKFVSNTLSGIILGPSFLGRIKMFDAYVTGGRGMVFAHAASTIGGIYFVFINTVKMDKGMIPRTIKKTYSVSLTVFIVPLLISLLVGHREQYKIPRIHDQGISISFVASKCAYPVLVDAISELKLLNSELGQLAISSALLHEILGLLRLLMAPLSKAKYRSVAIRIELSLCAMSLFTFLVLWPTIQWIIRRIPERKPVKDFYIVAILTGALVMAVACDSMRVNYTIGAAMLGIVIPAGPPLGSALVEKSEAILSNFFLPFFYIHVGQQIDIYSINNWRAFAALELIIMAAYIGKVVASILATTCFRTSFRNALLFSCFVNIKGVSELVTFLRWRQRELIDVQTYSVLVLTNLAVTAIVTPLISVYYNPQRRLESIAMGTLQTALPDSELRILCGIHDEDHISGIIHLIKASNPTEMNPICAYVVHLVELVGRAAPVVETYSTQKTKAMANSTDHIMRAVIKYAEGSNDAVTIQPFIMISQYETMHESICKLVKDNCITLILLQFIPPNEETEGRAACLHGLNNNVLGYAPCTVGIFVDKRLNNCSNSAKPANFCYNVAVFFIGGPDDREAMALVSHMSSNPGVRITLSRIYLEENLVEEEDDKCLDEVVMNDFMASNFGNPNVVCRRIDANDSNQLVNAFRSLVSDNDLVIVGRQQPFSSRLLEETKPWVEYDELGIIGDMLASADFAEGMVSVLVIQSVRILKKDPKTVKALSNSSSNKAPKTVKALSNSSSNCDIDIRTLALLEFSQVSSSRSVGSDLPHHAAASKSQLSSRSVGSDLPHSAIVLSPTAAVIVLLR</sequence>
<comment type="caution">
    <text evidence="1">The sequence shown here is derived from an EMBL/GenBank/DDBJ whole genome shotgun (WGS) entry which is preliminary data.</text>
</comment>
<gene>
    <name evidence="1" type="ORF">KPL71_011222</name>
</gene>
<evidence type="ECO:0000313" key="2">
    <source>
        <dbReference type="Proteomes" id="UP000829398"/>
    </source>
</evidence>
<reference evidence="2" key="1">
    <citation type="journal article" date="2023" name="Hortic. Res.">
        <title>A chromosome-level phased genome enabling allele-level studies in sweet orange: a case study on citrus Huanglongbing tolerance.</title>
        <authorList>
            <person name="Wu B."/>
            <person name="Yu Q."/>
            <person name="Deng Z."/>
            <person name="Duan Y."/>
            <person name="Luo F."/>
            <person name="Gmitter F. Jr."/>
        </authorList>
    </citation>
    <scope>NUCLEOTIDE SEQUENCE [LARGE SCALE GENOMIC DNA]</scope>
    <source>
        <strain evidence="2">cv. Valencia</strain>
    </source>
</reference>
<name>A0ACB8L1Z2_CITSI</name>
<protein>
    <submittedName>
        <fullName evidence="1">Cation/H(+) antiporter 15</fullName>
    </submittedName>
</protein>
<dbReference type="Proteomes" id="UP000829398">
    <property type="component" value="Chromosome 4"/>
</dbReference>
<dbReference type="EMBL" id="CM039173">
    <property type="protein sequence ID" value="KAH9767305.1"/>
    <property type="molecule type" value="Genomic_DNA"/>
</dbReference>
<keyword evidence="2" id="KW-1185">Reference proteome</keyword>
<evidence type="ECO:0000313" key="1">
    <source>
        <dbReference type="EMBL" id="KAH9767305.1"/>
    </source>
</evidence>
<organism evidence="1 2">
    <name type="scientific">Citrus sinensis</name>
    <name type="common">Sweet orange</name>
    <name type="synonym">Citrus aurantium var. sinensis</name>
    <dbReference type="NCBI Taxonomy" id="2711"/>
    <lineage>
        <taxon>Eukaryota</taxon>
        <taxon>Viridiplantae</taxon>
        <taxon>Streptophyta</taxon>
        <taxon>Embryophyta</taxon>
        <taxon>Tracheophyta</taxon>
        <taxon>Spermatophyta</taxon>
        <taxon>Magnoliopsida</taxon>
        <taxon>eudicotyledons</taxon>
        <taxon>Gunneridae</taxon>
        <taxon>Pentapetalae</taxon>
        <taxon>rosids</taxon>
        <taxon>malvids</taxon>
        <taxon>Sapindales</taxon>
        <taxon>Rutaceae</taxon>
        <taxon>Aurantioideae</taxon>
        <taxon>Citrus</taxon>
    </lineage>
</organism>
<proteinExistence type="predicted"/>